<evidence type="ECO:0000256" key="1">
    <source>
        <dbReference type="SAM" id="SignalP"/>
    </source>
</evidence>
<feature type="chain" id="PRO_5045827490" description="Lipoprotein" evidence="1">
    <location>
        <begin position="22"/>
        <end position="102"/>
    </location>
</feature>
<evidence type="ECO:0000313" key="3">
    <source>
        <dbReference type="Proteomes" id="UP001354989"/>
    </source>
</evidence>
<sequence>MKKNLFVIAALFLAFSFTSCSKDEVEEEINCSAKIAELTKLAEDEDNLNCESMGEILNLVEELKGCQEFEDAITEEGFTYETYHSTIKATKELICSLEDLAN</sequence>
<keyword evidence="1" id="KW-0732">Signal</keyword>
<dbReference type="EMBL" id="AP025292">
    <property type="protein sequence ID" value="BDC98772.1"/>
    <property type="molecule type" value="Genomic_DNA"/>
</dbReference>
<dbReference type="Proteomes" id="UP001354989">
    <property type="component" value="Chromosome"/>
</dbReference>
<name>A0ABM7VCW0_9BACT</name>
<gene>
    <name evidence="2" type="ORF">PEPS_10530</name>
</gene>
<keyword evidence="3" id="KW-1185">Reference proteome</keyword>
<dbReference type="PROSITE" id="PS51257">
    <property type="entry name" value="PROKAR_LIPOPROTEIN"/>
    <property type="match status" value="1"/>
</dbReference>
<dbReference type="RefSeq" id="WP_332920433.1">
    <property type="nucleotide sequence ID" value="NZ_AP025292.1"/>
</dbReference>
<proteinExistence type="predicted"/>
<reference evidence="2 3" key="1">
    <citation type="submission" date="2021-12" db="EMBL/GenBank/DDBJ databases">
        <title>Genome sequencing of bacteria with rrn-lacking chromosome and rrn-plasmid.</title>
        <authorList>
            <person name="Anda M."/>
            <person name="Iwasaki W."/>
        </authorList>
    </citation>
    <scope>NUCLEOTIDE SEQUENCE [LARGE SCALE GENOMIC DNA]</scope>
    <source>
        <strain evidence="2 3">NBRC 101262</strain>
    </source>
</reference>
<feature type="signal peptide" evidence="1">
    <location>
        <begin position="1"/>
        <end position="21"/>
    </location>
</feature>
<evidence type="ECO:0000313" key="2">
    <source>
        <dbReference type="EMBL" id="BDC98772.1"/>
    </source>
</evidence>
<protein>
    <recommendedName>
        <fullName evidence="4">Lipoprotein</fullName>
    </recommendedName>
</protein>
<evidence type="ECO:0008006" key="4">
    <source>
        <dbReference type="Google" id="ProtNLM"/>
    </source>
</evidence>
<organism evidence="2 3">
    <name type="scientific">Persicobacter psychrovividus</name>
    <dbReference type="NCBI Taxonomy" id="387638"/>
    <lineage>
        <taxon>Bacteria</taxon>
        <taxon>Pseudomonadati</taxon>
        <taxon>Bacteroidota</taxon>
        <taxon>Cytophagia</taxon>
        <taxon>Cytophagales</taxon>
        <taxon>Persicobacteraceae</taxon>
        <taxon>Persicobacter</taxon>
    </lineage>
</organism>
<accession>A0ABM7VCW0</accession>